<dbReference type="InterPro" id="IPR058163">
    <property type="entry name" value="LysR-type_TF_proteobact-type"/>
</dbReference>
<dbReference type="Proteomes" id="UP000252884">
    <property type="component" value="Unassembled WGS sequence"/>
</dbReference>
<reference evidence="6 7" key="1">
    <citation type="submission" date="2018-07" db="EMBL/GenBank/DDBJ databases">
        <title>Genomic Encyclopedia of Type Strains, Phase IV (KMG-IV): sequencing the most valuable type-strain genomes for metagenomic binning, comparative biology and taxonomic classification.</title>
        <authorList>
            <person name="Goeker M."/>
        </authorList>
    </citation>
    <scope>NUCLEOTIDE SEQUENCE [LARGE SCALE GENOMIC DNA]</scope>
    <source>
        <strain evidence="6 7">DSM 21634</strain>
    </source>
</reference>
<dbReference type="InterPro" id="IPR036388">
    <property type="entry name" value="WH-like_DNA-bd_sf"/>
</dbReference>
<sequence>MKLTLEEVTVFLTVVDMGSLTAAAEHLGQPVSTTSRLLARLEEKLQTTLLRRTTRRLDLTDEGCNFAQDARQILESVRVAEDRLMARRGRLAGPLHIDAASPFMLHVLVPLLPGYRALHPGVDLVLNSNEGFIDLLERRVDLAIRIGELKDSTLHSRLLGQVRNRLVASPDYLARRGTPANAEALRAHELLGFSQPEVLNLWPLQHADGRAARVQPTLLASSGETLRQMAIAGMGITYLGDFMIARDIAQGRLVEVLPQATLHKPRPVHAVYHQQSAVSVRIASMVAYLAEAMRAPEAGWAAYVPPAASKIAGLMEAPR</sequence>
<dbReference type="GO" id="GO:0003700">
    <property type="term" value="F:DNA-binding transcription factor activity"/>
    <property type="evidence" value="ECO:0007669"/>
    <property type="project" value="InterPro"/>
</dbReference>
<dbReference type="GO" id="GO:0006351">
    <property type="term" value="P:DNA-templated transcription"/>
    <property type="evidence" value="ECO:0007669"/>
    <property type="project" value="TreeGrafter"/>
</dbReference>
<keyword evidence="7" id="KW-1185">Reference proteome</keyword>
<dbReference type="Gene3D" id="3.40.190.10">
    <property type="entry name" value="Periplasmic binding protein-like II"/>
    <property type="match status" value="2"/>
</dbReference>
<dbReference type="PANTHER" id="PTHR30537:SF20">
    <property type="entry name" value="TRANSCRIPTIONAL REGULATORY PROTEIN"/>
    <property type="match status" value="1"/>
</dbReference>
<evidence type="ECO:0000256" key="4">
    <source>
        <dbReference type="ARBA" id="ARBA00023163"/>
    </source>
</evidence>
<comment type="similarity">
    <text evidence="1">Belongs to the LysR transcriptional regulatory family.</text>
</comment>
<keyword evidence="3" id="KW-0238">DNA-binding</keyword>
<dbReference type="Pfam" id="PF03466">
    <property type="entry name" value="LysR_substrate"/>
    <property type="match status" value="1"/>
</dbReference>
<dbReference type="SUPFAM" id="SSF46785">
    <property type="entry name" value="Winged helix' DNA-binding domain"/>
    <property type="match status" value="1"/>
</dbReference>
<evidence type="ECO:0000256" key="2">
    <source>
        <dbReference type="ARBA" id="ARBA00023015"/>
    </source>
</evidence>
<evidence type="ECO:0000313" key="7">
    <source>
        <dbReference type="Proteomes" id="UP000252884"/>
    </source>
</evidence>
<protein>
    <submittedName>
        <fullName evidence="6">LysR family transcriptional regulator</fullName>
    </submittedName>
</protein>
<dbReference type="AlphaFoldDB" id="A0A368Y1U7"/>
<dbReference type="PROSITE" id="PS50931">
    <property type="entry name" value="HTH_LYSR"/>
    <property type="match status" value="1"/>
</dbReference>
<gene>
    <name evidence="6" type="ORF">DES41_102593</name>
</gene>
<dbReference type="FunFam" id="1.10.10.10:FF:000001">
    <property type="entry name" value="LysR family transcriptional regulator"/>
    <property type="match status" value="1"/>
</dbReference>
<dbReference type="RefSeq" id="WP_114467388.1">
    <property type="nucleotide sequence ID" value="NZ_QPJK01000002.1"/>
</dbReference>
<keyword evidence="4" id="KW-0804">Transcription</keyword>
<proteinExistence type="inferred from homology"/>
<feature type="domain" description="HTH lysR-type" evidence="5">
    <location>
        <begin position="3"/>
        <end position="60"/>
    </location>
</feature>
<dbReference type="PANTHER" id="PTHR30537">
    <property type="entry name" value="HTH-TYPE TRANSCRIPTIONAL REGULATOR"/>
    <property type="match status" value="1"/>
</dbReference>
<dbReference type="EMBL" id="QPJK01000002">
    <property type="protein sequence ID" value="RCW74271.1"/>
    <property type="molecule type" value="Genomic_DNA"/>
</dbReference>
<dbReference type="Pfam" id="PF00126">
    <property type="entry name" value="HTH_1"/>
    <property type="match status" value="1"/>
</dbReference>
<name>A0A368Y1U7_9BURK</name>
<dbReference type="Gene3D" id="1.10.10.10">
    <property type="entry name" value="Winged helix-like DNA-binding domain superfamily/Winged helix DNA-binding domain"/>
    <property type="match status" value="1"/>
</dbReference>
<evidence type="ECO:0000256" key="3">
    <source>
        <dbReference type="ARBA" id="ARBA00023125"/>
    </source>
</evidence>
<accession>A0A368Y1U7</accession>
<evidence type="ECO:0000313" key="6">
    <source>
        <dbReference type="EMBL" id="RCW74271.1"/>
    </source>
</evidence>
<dbReference type="InterPro" id="IPR036390">
    <property type="entry name" value="WH_DNA-bd_sf"/>
</dbReference>
<dbReference type="InterPro" id="IPR000847">
    <property type="entry name" value="LysR_HTH_N"/>
</dbReference>
<dbReference type="SUPFAM" id="SSF53850">
    <property type="entry name" value="Periplasmic binding protein-like II"/>
    <property type="match status" value="1"/>
</dbReference>
<organism evidence="6 7">
    <name type="scientific">Pseudorhodoferax soli</name>
    <dbReference type="NCBI Taxonomy" id="545864"/>
    <lineage>
        <taxon>Bacteria</taxon>
        <taxon>Pseudomonadati</taxon>
        <taxon>Pseudomonadota</taxon>
        <taxon>Betaproteobacteria</taxon>
        <taxon>Burkholderiales</taxon>
        <taxon>Comamonadaceae</taxon>
    </lineage>
</organism>
<keyword evidence="2" id="KW-0805">Transcription regulation</keyword>
<dbReference type="GO" id="GO:0043565">
    <property type="term" value="F:sequence-specific DNA binding"/>
    <property type="evidence" value="ECO:0007669"/>
    <property type="project" value="TreeGrafter"/>
</dbReference>
<dbReference type="OrthoDB" id="9786526at2"/>
<dbReference type="InterPro" id="IPR005119">
    <property type="entry name" value="LysR_subst-bd"/>
</dbReference>
<evidence type="ECO:0000259" key="5">
    <source>
        <dbReference type="PROSITE" id="PS50931"/>
    </source>
</evidence>
<evidence type="ECO:0000256" key="1">
    <source>
        <dbReference type="ARBA" id="ARBA00009437"/>
    </source>
</evidence>
<comment type="caution">
    <text evidence="6">The sequence shown here is derived from an EMBL/GenBank/DDBJ whole genome shotgun (WGS) entry which is preliminary data.</text>
</comment>